<reference evidence="1" key="1">
    <citation type="submission" date="2018-10" db="EMBL/GenBank/DDBJ databases">
        <title>Schaedlerella arabinophila gen. nov. sp. nov., isolated from the mouse intestinal tract and comparative analysis with the genome of the closely related altered Schaedler flora strain ASF502.</title>
        <authorList>
            <person name="Miyake S."/>
            <person name="Soh M."/>
            <person name="Seedorf H."/>
        </authorList>
    </citation>
    <scope>NUCLEOTIDE SEQUENCE [LARGE SCALE GENOMIC DNA]</scope>
    <source>
        <strain evidence="1">DSM 106076</strain>
    </source>
</reference>
<name>A0A3R8L4W1_9FIRM</name>
<comment type="caution">
    <text evidence="1">The sequence shown here is derived from an EMBL/GenBank/DDBJ whole genome shotgun (WGS) entry which is preliminary data.</text>
</comment>
<accession>A0A3R8L4W1</accession>
<dbReference type="RefSeq" id="WP_125130492.1">
    <property type="nucleotide sequence ID" value="NZ_RHJS01000002.1"/>
</dbReference>
<evidence type="ECO:0000313" key="1">
    <source>
        <dbReference type="EMBL" id="RRK35101.1"/>
    </source>
</evidence>
<sequence length="162" mass="18189">MKHRNRAKSSSLFLLELILAILFFSLASAVCVQFFVKSHILSRDAQRLNHAVNECSGIAEIVNTSDGTEDAAEVITEIYPDASVMDSEESGDAPSVSARIFYNKDFIPCARTDAFYVLHAVLWEQGQMLTVGMTFGEESNENPIYELTVKHYLQRRADHAKR</sequence>
<evidence type="ECO:0000313" key="2">
    <source>
        <dbReference type="Proteomes" id="UP000274920"/>
    </source>
</evidence>
<keyword evidence="2" id="KW-1185">Reference proteome</keyword>
<evidence type="ECO:0008006" key="3">
    <source>
        <dbReference type="Google" id="ProtNLM"/>
    </source>
</evidence>
<dbReference type="AlphaFoldDB" id="A0A3R8L4W1"/>
<proteinExistence type="predicted"/>
<protein>
    <recommendedName>
        <fullName evidence="3">Type II secretion system protein</fullName>
    </recommendedName>
</protein>
<dbReference type="Proteomes" id="UP000274920">
    <property type="component" value="Unassembled WGS sequence"/>
</dbReference>
<dbReference type="EMBL" id="RHJS01000002">
    <property type="protein sequence ID" value="RRK35101.1"/>
    <property type="molecule type" value="Genomic_DNA"/>
</dbReference>
<gene>
    <name evidence="1" type="ORF">EBB54_30055</name>
</gene>
<organism evidence="1 2">
    <name type="scientific">Schaedlerella arabinosiphila</name>
    <dbReference type="NCBI Taxonomy" id="2044587"/>
    <lineage>
        <taxon>Bacteria</taxon>
        <taxon>Bacillati</taxon>
        <taxon>Bacillota</taxon>
        <taxon>Clostridia</taxon>
        <taxon>Lachnospirales</taxon>
        <taxon>Lachnospiraceae</taxon>
        <taxon>Schaedlerella</taxon>
    </lineage>
</organism>